<dbReference type="EMBL" id="BLXT01001203">
    <property type="protein sequence ID" value="GFN83553.1"/>
    <property type="molecule type" value="Genomic_DNA"/>
</dbReference>
<gene>
    <name evidence="1" type="ORF">PoB_001005900</name>
</gene>
<dbReference type="AlphaFoldDB" id="A0AAV3YN61"/>
<comment type="caution">
    <text evidence="1">The sequence shown here is derived from an EMBL/GenBank/DDBJ whole genome shotgun (WGS) entry which is preliminary data.</text>
</comment>
<reference evidence="1 2" key="1">
    <citation type="journal article" date="2021" name="Elife">
        <title>Chloroplast acquisition without the gene transfer in kleptoplastic sea slugs, Plakobranchus ocellatus.</title>
        <authorList>
            <person name="Maeda T."/>
            <person name="Takahashi S."/>
            <person name="Yoshida T."/>
            <person name="Shimamura S."/>
            <person name="Takaki Y."/>
            <person name="Nagai Y."/>
            <person name="Toyoda A."/>
            <person name="Suzuki Y."/>
            <person name="Arimoto A."/>
            <person name="Ishii H."/>
            <person name="Satoh N."/>
            <person name="Nishiyama T."/>
            <person name="Hasebe M."/>
            <person name="Maruyama T."/>
            <person name="Minagawa J."/>
            <person name="Obokata J."/>
            <person name="Shigenobu S."/>
        </authorList>
    </citation>
    <scope>NUCLEOTIDE SEQUENCE [LARGE SCALE GENOMIC DNA]</scope>
</reference>
<dbReference type="Proteomes" id="UP000735302">
    <property type="component" value="Unassembled WGS sequence"/>
</dbReference>
<evidence type="ECO:0000313" key="2">
    <source>
        <dbReference type="Proteomes" id="UP000735302"/>
    </source>
</evidence>
<keyword evidence="2" id="KW-1185">Reference proteome</keyword>
<name>A0AAV3YN61_9GAST</name>
<protein>
    <recommendedName>
        <fullName evidence="3">Odorant receptor</fullName>
    </recommendedName>
</protein>
<evidence type="ECO:0008006" key="3">
    <source>
        <dbReference type="Google" id="ProtNLM"/>
    </source>
</evidence>
<accession>A0AAV3YN61</accession>
<sequence>MLHVDVTTRLPMHIFIKLELLCVFYAGNEKKRFSMFCPNAANWPIPTWGWAKMSLDDTLLRQDRVAMKTEANMLRGFLRQAMLLTGDQVPVSAPDKGRHPPTQKVELFFYTARLLFKNFGN</sequence>
<proteinExistence type="predicted"/>
<organism evidence="1 2">
    <name type="scientific">Plakobranchus ocellatus</name>
    <dbReference type="NCBI Taxonomy" id="259542"/>
    <lineage>
        <taxon>Eukaryota</taxon>
        <taxon>Metazoa</taxon>
        <taxon>Spiralia</taxon>
        <taxon>Lophotrochozoa</taxon>
        <taxon>Mollusca</taxon>
        <taxon>Gastropoda</taxon>
        <taxon>Heterobranchia</taxon>
        <taxon>Euthyneura</taxon>
        <taxon>Panpulmonata</taxon>
        <taxon>Sacoglossa</taxon>
        <taxon>Placobranchoidea</taxon>
        <taxon>Plakobranchidae</taxon>
        <taxon>Plakobranchus</taxon>
    </lineage>
</organism>
<evidence type="ECO:0000313" key="1">
    <source>
        <dbReference type="EMBL" id="GFN83553.1"/>
    </source>
</evidence>